<reference evidence="1" key="4">
    <citation type="submission" date="2025-08" db="UniProtKB">
        <authorList>
            <consortium name="Ensembl"/>
        </authorList>
    </citation>
    <scope>IDENTIFICATION</scope>
</reference>
<reference evidence="1 2" key="1">
    <citation type="journal article" date="2015" name="Annu Rev Anim Biosci">
        <title>The Genome 10K Project: a way forward.</title>
        <authorList>
            <person name="Koepfli K.P."/>
            <person name="Paten B."/>
            <person name="O'Brien S.J."/>
            <person name="Koepfli K.P."/>
            <person name="Paten B."/>
            <person name="Antunes A."/>
            <person name="Belov K."/>
            <person name="Bustamante C."/>
            <person name="Castoe T.A."/>
            <person name="Clawson H."/>
            <person name="Crawford A.J."/>
            <person name="Diekhans M."/>
            <person name="Distel D."/>
            <person name="Durbin R."/>
            <person name="Earl D."/>
            <person name="Fujita M.K."/>
            <person name="Gamble T."/>
            <person name="Georges A."/>
            <person name="Gemmell N."/>
            <person name="Gilbert M.T."/>
            <person name="Graves J.M."/>
            <person name="Green R.E."/>
            <person name="Hickey G."/>
            <person name="Jarvis E.D."/>
            <person name="Johnson W."/>
            <person name="Komissarov A."/>
            <person name="Korf I."/>
            <person name="Kuhn R."/>
            <person name="Larkin D.M."/>
            <person name="Lewin H."/>
            <person name="Lopez J.V."/>
            <person name="Ma J."/>
            <person name="Marques-Bonet T."/>
            <person name="Miller W."/>
            <person name="Murphy R."/>
            <person name="Pevzner P."/>
            <person name="Shapiro B."/>
            <person name="Steiner C."/>
            <person name="Tamazian G."/>
            <person name="Venkatesh B."/>
            <person name="Wang J."/>
            <person name="Wayne R."/>
            <person name="Wiley E."/>
            <person name="Yang H."/>
            <person name="Zhang G."/>
            <person name="Haussler D."/>
            <person name="Ryder O."/>
            <person name="O'Brien S.J."/>
        </authorList>
    </citation>
    <scope>NUCLEOTIDE SEQUENCE</scope>
</reference>
<dbReference type="InParanoid" id="A0A671EE94"/>
<sequence length="86" mass="9647">SRRFPSSACRVATLQKDTTVRQQDIRASSKVTASSVPSLENRTEGLSFWGRMETHSFTFISSLPLRQEERRDCSPSVESSISLLVL</sequence>
<dbReference type="AlphaFoldDB" id="A0A671EE94"/>
<accession>A0A671EE94</accession>
<dbReference type="GeneTree" id="ENSGT00950000186184"/>
<proteinExistence type="predicted"/>
<keyword evidence="2" id="KW-1185">Reference proteome</keyword>
<reference evidence="1 2" key="2">
    <citation type="journal article" date="2018" name="Annu Rev Anim Biosci">
        <title>Bat Biology, Genomes, and the Bat1K Project: To Generate Chromosome-Level Genomes for All Living Bat Species.</title>
        <authorList>
            <person name="Teeling E.C."/>
            <person name="Vernes S.C."/>
            <person name="Davalos L.M."/>
            <person name="Ray D.A."/>
            <person name="Gilbert M.T.P."/>
            <person name="Myers E."/>
        </authorList>
    </citation>
    <scope>NUCLEOTIDE SEQUENCE</scope>
</reference>
<evidence type="ECO:0000313" key="1">
    <source>
        <dbReference type="Ensembl" id="ENSRFEP00010011621.1"/>
    </source>
</evidence>
<organism evidence="1 2">
    <name type="scientific">Rhinolophus ferrumequinum</name>
    <name type="common">Greater horseshoe bat</name>
    <dbReference type="NCBI Taxonomy" id="59479"/>
    <lineage>
        <taxon>Eukaryota</taxon>
        <taxon>Metazoa</taxon>
        <taxon>Chordata</taxon>
        <taxon>Craniata</taxon>
        <taxon>Vertebrata</taxon>
        <taxon>Euteleostomi</taxon>
        <taxon>Mammalia</taxon>
        <taxon>Eutheria</taxon>
        <taxon>Laurasiatheria</taxon>
        <taxon>Chiroptera</taxon>
        <taxon>Yinpterochiroptera</taxon>
        <taxon>Rhinolophoidea</taxon>
        <taxon>Rhinolophidae</taxon>
        <taxon>Rhinolophinae</taxon>
        <taxon>Rhinolophus</taxon>
    </lineage>
</organism>
<name>A0A671EE94_RHIFE</name>
<protein>
    <submittedName>
        <fullName evidence="1">Uncharacterized protein</fullName>
    </submittedName>
</protein>
<dbReference type="Proteomes" id="UP000472240">
    <property type="component" value="Chromosome 4"/>
</dbReference>
<dbReference type="Ensembl" id="ENSRFET00010012713.1">
    <property type="protein sequence ID" value="ENSRFEP00010011621.1"/>
    <property type="gene ID" value="ENSRFEG00010007882.1"/>
</dbReference>
<reference evidence="1" key="5">
    <citation type="submission" date="2025-09" db="UniProtKB">
        <authorList>
            <consortium name="Ensembl"/>
        </authorList>
    </citation>
    <scope>IDENTIFICATION</scope>
</reference>
<evidence type="ECO:0000313" key="2">
    <source>
        <dbReference type="Proteomes" id="UP000472240"/>
    </source>
</evidence>
<reference evidence="2" key="3">
    <citation type="submission" date="2018-12" db="EMBL/GenBank/DDBJ databases">
        <title>G10K-VGP greater horseshoe bat female genome, primary haplotype.</title>
        <authorList>
            <person name="Teeling E."/>
            <person name="Myers G."/>
            <person name="Vernes S."/>
            <person name="Pippel M."/>
            <person name="Winkler S."/>
            <person name="Fedrigo O."/>
            <person name="Rhie A."/>
            <person name="Koren S."/>
            <person name="Phillippy A."/>
            <person name="Lewin H."/>
            <person name="Damas J."/>
            <person name="Howe K."/>
            <person name="Mountcastle J."/>
            <person name="Jarvis E.D."/>
        </authorList>
    </citation>
    <scope>NUCLEOTIDE SEQUENCE [LARGE SCALE GENOMIC DNA]</scope>
</reference>
<dbReference type="OMA" id="RGRMETH"/>